<name>A0AAV0M6I4_9ROSI</name>
<keyword evidence="6" id="KW-0995">Kinetochore</keyword>
<keyword evidence="11" id="KW-1185">Reference proteome</keyword>
<dbReference type="GO" id="GO:0000444">
    <property type="term" value="C:MIS12/MIND type complex"/>
    <property type="evidence" value="ECO:0007669"/>
    <property type="project" value="InterPro"/>
</dbReference>
<dbReference type="GO" id="GO:0051301">
    <property type="term" value="P:cell division"/>
    <property type="evidence" value="ECO:0007669"/>
    <property type="project" value="UniProtKB-KW"/>
</dbReference>
<evidence type="ECO:0000256" key="2">
    <source>
        <dbReference type="ARBA" id="ARBA00004629"/>
    </source>
</evidence>
<gene>
    <name evidence="10" type="ORF">LITE_LOCUS27103</name>
</gene>
<comment type="subcellular location">
    <subcellularLocation>
        <location evidence="2">Chromosome</location>
        <location evidence="2">Centromere</location>
        <location evidence="2">Kinetochore</location>
    </subcellularLocation>
    <subcellularLocation>
        <location evidence="1">Nucleus</location>
    </subcellularLocation>
</comment>
<evidence type="ECO:0000256" key="1">
    <source>
        <dbReference type="ARBA" id="ARBA00004123"/>
    </source>
</evidence>
<accession>A0AAV0M6I4</accession>
<proteinExistence type="predicted"/>
<keyword evidence="3" id="KW-0158">Chromosome</keyword>
<keyword evidence="4" id="KW-0132">Cell division</keyword>
<evidence type="ECO:0000256" key="9">
    <source>
        <dbReference type="ARBA" id="ARBA00023328"/>
    </source>
</evidence>
<dbReference type="Proteomes" id="UP001154282">
    <property type="component" value="Unassembled WGS sequence"/>
</dbReference>
<evidence type="ECO:0000256" key="3">
    <source>
        <dbReference type="ARBA" id="ARBA00022454"/>
    </source>
</evidence>
<dbReference type="PANTHER" id="PTHR15459">
    <property type="entry name" value="POLYAMINE-MODULATED FACTOR 1"/>
    <property type="match status" value="1"/>
</dbReference>
<keyword evidence="7" id="KW-0539">Nucleus</keyword>
<reference evidence="10" key="1">
    <citation type="submission" date="2022-08" db="EMBL/GenBank/DDBJ databases">
        <authorList>
            <person name="Gutierrez-Valencia J."/>
        </authorList>
    </citation>
    <scope>NUCLEOTIDE SEQUENCE</scope>
</reference>
<dbReference type="InterPro" id="IPR007128">
    <property type="entry name" value="PMF1/Nnf1"/>
</dbReference>
<dbReference type="GO" id="GO:0007059">
    <property type="term" value="P:chromosome segregation"/>
    <property type="evidence" value="ECO:0007669"/>
    <property type="project" value="TreeGrafter"/>
</dbReference>
<comment type="caution">
    <text evidence="10">The sequence shown here is derived from an EMBL/GenBank/DDBJ whole genome shotgun (WGS) entry which is preliminary data.</text>
</comment>
<evidence type="ECO:0000256" key="5">
    <source>
        <dbReference type="ARBA" id="ARBA00022776"/>
    </source>
</evidence>
<evidence type="ECO:0000256" key="8">
    <source>
        <dbReference type="ARBA" id="ARBA00023306"/>
    </source>
</evidence>
<evidence type="ECO:0000256" key="6">
    <source>
        <dbReference type="ARBA" id="ARBA00022838"/>
    </source>
</evidence>
<evidence type="ECO:0000313" key="10">
    <source>
        <dbReference type="EMBL" id="CAI0441985.1"/>
    </source>
</evidence>
<dbReference type="AlphaFoldDB" id="A0AAV0M6I4"/>
<keyword evidence="5" id="KW-0498">Mitosis</keyword>
<evidence type="ECO:0000256" key="7">
    <source>
        <dbReference type="ARBA" id="ARBA00023242"/>
    </source>
</evidence>
<protein>
    <submittedName>
        <fullName evidence="10">Uncharacterized protein</fullName>
    </submittedName>
</protein>
<dbReference type="Pfam" id="PF03980">
    <property type="entry name" value="Nnf1"/>
    <property type="match status" value="1"/>
</dbReference>
<dbReference type="GO" id="GO:0005634">
    <property type="term" value="C:nucleus"/>
    <property type="evidence" value="ECO:0007669"/>
    <property type="project" value="UniProtKB-SubCell"/>
</dbReference>
<dbReference type="PANTHER" id="PTHR15459:SF3">
    <property type="entry name" value="POLYAMINE-MODULATED FACTOR 1"/>
    <property type="match status" value="1"/>
</dbReference>
<organism evidence="10 11">
    <name type="scientific">Linum tenue</name>
    <dbReference type="NCBI Taxonomy" id="586396"/>
    <lineage>
        <taxon>Eukaryota</taxon>
        <taxon>Viridiplantae</taxon>
        <taxon>Streptophyta</taxon>
        <taxon>Embryophyta</taxon>
        <taxon>Tracheophyta</taxon>
        <taxon>Spermatophyta</taxon>
        <taxon>Magnoliopsida</taxon>
        <taxon>eudicotyledons</taxon>
        <taxon>Gunneridae</taxon>
        <taxon>Pentapetalae</taxon>
        <taxon>rosids</taxon>
        <taxon>fabids</taxon>
        <taxon>Malpighiales</taxon>
        <taxon>Linaceae</taxon>
        <taxon>Linum</taxon>
    </lineage>
</organism>
<dbReference type="EMBL" id="CAMGYJ010000007">
    <property type="protein sequence ID" value="CAI0441985.1"/>
    <property type="molecule type" value="Genomic_DNA"/>
</dbReference>
<evidence type="ECO:0000256" key="4">
    <source>
        <dbReference type="ARBA" id="ARBA00022618"/>
    </source>
</evidence>
<evidence type="ECO:0000313" key="11">
    <source>
        <dbReference type="Proteomes" id="UP001154282"/>
    </source>
</evidence>
<sequence>MHFKVPTQSRTGEELADKRELYAVATPCHGERECGWLVEDQKFKYSPKTRPKIKISFPTLSFFVFVVSSHSLSAMEKREIGTKAGSSSRESDLMKSFSLAIRSLLTGCSNEDFLKAFSRFSRPEQEWLRRLYIQVITSLHQRIENEFQDLCGQLQVRTILDTVEQLVEEQTLDPFFLDKSNVVDVSSSLSNTKEEEIQYLMGVLQKVGRRTESNYPRSYRATKDSKKGFPKNSDFVKLLSDRKTKYC</sequence>
<keyword evidence="8" id="KW-0131">Cell cycle</keyword>
<keyword evidence="9" id="KW-0137">Centromere</keyword>